<comment type="caution">
    <text evidence="4">The sequence shown here is derived from an EMBL/GenBank/DDBJ whole genome shotgun (WGS) entry which is preliminary data.</text>
</comment>
<feature type="domain" description="DUF5725" evidence="3">
    <location>
        <begin position="485"/>
        <end position="639"/>
    </location>
</feature>
<dbReference type="InterPro" id="IPR043783">
    <property type="entry name" value="DUF5725"/>
</dbReference>
<feature type="compositionally biased region" description="Low complexity" evidence="2">
    <location>
        <begin position="292"/>
        <end position="312"/>
    </location>
</feature>
<proteinExistence type="predicted"/>
<sequence length="680" mass="75349">MNCAHLLETNGLRATTSNSPQSSGTTTMLTDVSVENVKTELPLPNIEHPNVMSKIYMDALQNAYCNRSSHASSFLHPVPPFYDTLCRIYSTFLGLFEKQLTQKLEQFSARLDSFQRELNATNSQLNRIEGLLHLSMHRGRSQEASDCSIRNGFSFVSDNINEPNRQLLCAPAVAFSDHCATTDLSKNDTTDSHSGKNLNATGTDTIPANLPNLTGTSPFSLSQHTSQSTCLSLSSPYSFTSLREPSTGVGKPFGSSFQPQLFLNQWMMNFFSSYTSANTPSVSSDNTATNSTARTMVGTTPTTAPTSYTGYSEPTKGMNNSVSPVNNKRDGLYLKRIQLPSNNDAINWNPSDVPKLQANSNPYRPFKVNRFRGRRIRGTSRSIWSSLYDNARVIGSSRRPGGPYARPPYQTPVLSTGINALKPYKMMGFTSMDVDREECRLNSLTDATNRCSEQTVRCDYNAERTRLPTSSHSSPTKAHNLVGNPIVILNPKEPREIFIGGIHTVPLPLWAYKKCLTMVRGEPHELGPRLCLRLLQSLFSLHYLVTHNYNGSGGKAPIDPTVMGAVLRQAQIQFGSGYFFTEPMALGKLRDYLNNAFRVMAFRQRKGERVRSPFWNEQGEPVHGLEAPLEFAETSDVIVLTPTGDLFQELPTVGERIKSSTDKVKLNSGNPAEWDKSDSS</sequence>
<feature type="region of interest" description="Disordered" evidence="2">
    <location>
        <begin position="185"/>
        <end position="209"/>
    </location>
</feature>
<dbReference type="EMBL" id="JTDE01001993">
    <property type="protein sequence ID" value="KAF7258037.1"/>
    <property type="molecule type" value="Genomic_DNA"/>
</dbReference>
<feature type="coiled-coil region" evidence="1">
    <location>
        <begin position="97"/>
        <end position="131"/>
    </location>
</feature>
<gene>
    <name evidence="4" type="ORF">EG68_04770</name>
</gene>
<evidence type="ECO:0000313" key="4">
    <source>
        <dbReference type="EMBL" id="KAF7258037.1"/>
    </source>
</evidence>
<dbReference type="Pfam" id="PF18992">
    <property type="entry name" value="DUF5725"/>
    <property type="match status" value="1"/>
</dbReference>
<feature type="compositionally biased region" description="Polar residues" evidence="2">
    <location>
        <begin position="195"/>
        <end position="209"/>
    </location>
</feature>
<evidence type="ECO:0000313" key="5">
    <source>
        <dbReference type="Proteomes" id="UP000822476"/>
    </source>
</evidence>
<feature type="compositionally biased region" description="Basic and acidic residues" evidence="2">
    <location>
        <begin position="185"/>
        <end position="194"/>
    </location>
</feature>
<dbReference type="AlphaFoldDB" id="A0A8S9Z4I0"/>
<protein>
    <recommendedName>
        <fullName evidence="3">DUF5725 domain-containing protein</fullName>
    </recommendedName>
</protein>
<feature type="compositionally biased region" description="Polar residues" evidence="2">
    <location>
        <begin position="317"/>
        <end position="326"/>
    </location>
</feature>
<name>A0A8S9Z4I0_9TREM</name>
<evidence type="ECO:0000256" key="2">
    <source>
        <dbReference type="SAM" id="MobiDB-lite"/>
    </source>
</evidence>
<dbReference type="Proteomes" id="UP000822476">
    <property type="component" value="Unassembled WGS sequence"/>
</dbReference>
<keyword evidence="5" id="KW-1185">Reference proteome</keyword>
<feature type="region of interest" description="Disordered" evidence="2">
    <location>
        <begin position="660"/>
        <end position="680"/>
    </location>
</feature>
<reference evidence="4" key="1">
    <citation type="submission" date="2019-07" db="EMBL/GenBank/DDBJ databases">
        <title>Annotation for the trematode Paragonimus miyazaki's.</title>
        <authorList>
            <person name="Choi Y.-J."/>
        </authorList>
    </citation>
    <scope>NUCLEOTIDE SEQUENCE</scope>
    <source>
        <strain evidence="4">Japan</strain>
    </source>
</reference>
<evidence type="ECO:0000259" key="3">
    <source>
        <dbReference type="Pfam" id="PF18992"/>
    </source>
</evidence>
<evidence type="ECO:0000256" key="1">
    <source>
        <dbReference type="SAM" id="Coils"/>
    </source>
</evidence>
<dbReference type="OrthoDB" id="6263655at2759"/>
<keyword evidence="1" id="KW-0175">Coiled coil</keyword>
<organism evidence="4 5">
    <name type="scientific">Paragonimus skrjabini miyazakii</name>
    <dbReference type="NCBI Taxonomy" id="59628"/>
    <lineage>
        <taxon>Eukaryota</taxon>
        <taxon>Metazoa</taxon>
        <taxon>Spiralia</taxon>
        <taxon>Lophotrochozoa</taxon>
        <taxon>Platyhelminthes</taxon>
        <taxon>Trematoda</taxon>
        <taxon>Digenea</taxon>
        <taxon>Plagiorchiida</taxon>
        <taxon>Troglotremata</taxon>
        <taxon>Troglotrematidae</taxon>
        <taxon>Paragonimus</taxon>
    </lineage>
</organism>
<feature type="region of interest" description="Disordered" evidence="2">
    <location>
        <begin position="280"/>
        <end position="326"/>
    </location>
</feature>
<accession>A0A8S9Z4I0</accession>
<feature type="compositionally biased region" description="Polar residues" evidence="2">
    <location>
        <begin position="280"/>
        <end position="291"/>
    </location>
</feature>